<protein>
    <recommendedName>
        <fullName evidence="4">Protein ImuA</fullName>
    </recommendedName>
</protein>
<accession>A0A2G1QSZ6</accession>
<evidence type="ECO:0008006" key="4">
    <source>
        <dbReference type="Google" id="ProtNLM"/>
    </source>
</evidence>
<dbReference type="Gene3D" id="3.40.50.300">
    <property type="entry name" value="P-loop containing nucleotide triphosphate hydrolases"/>
    <property type="match status" value="1"/>
</dbReference>
<keyword evidence="3" id="KW-1185">Reference proteome</keyword>
<dbReference type="PIRSF" id="PIRSF034285">
    <property type="entry name" value="UCP034285"/>
    <property type="match status" value="1"/>
</dbReference>
<dbReference type="InterPro" id="IPR017026">
    <property type="entry name" value="ImuA"/>
</dbReference>
<reference evidence="2 3" key="1">
    <citation type="submission" date="2017-10" db="EMBL/GenBank/DDBJ databases">
        <title>Sedimentibacterium mangrovi gen. nov., sp. nov., a novel member of family Phyllobacteriacea isolated from mangrove sediment.</title>
        <authorList>
            <person name="Liao H."/>
            <person name="Tian Y."/>
        </authorList>
    </citation>
    <scope>NUCLEOTIDE SEQUENCE [LARGE SCALE GENOMIC DNA]</scope>
    <source>
        <strain evidence="2 3">X9-2-2</strain>
    </source>
</reference>
<dbReference type="InterPro" id="IPR027417">
    <property type="entry name" value="P-loop_NTPase"/>
</dbReference>
<feature type="region of interest" description="Disordered" evidence="1">
    <location>
        <begin position="23"/>
        <end position="43"/>
    </location>
</feature>
<proteinExistence type="predicted"/>
<dbReference type="RefSeq" id="WP_099302821.1">
    <property type="nucleotide sequence ID" value="NZ_PDVP01000001.1"/>
</dbReference>
<evidence type="ECO:0000313" key="3">
    <source>
        <dbReference type="Proteomes" id="UP000221168"/>
    </source>
</evidence>
<evidence type="ECO:0000256" key="1">
    <source>
        <dbReference type="SAM" id="MobiDB-lite"/>
    </source>
</evidence>
<dbReference type="AlphaFoldDB" id="A0A2G1QSZ6"/>
<evidence type="ECO:0000313" key="2">
    <source>
        <dbReference type="EMBL" id="PHP68599.1"/>
    </source>
</evidence>
<dbReference type="EMBL" id="PDVP01000001">
    <property type="protein sequence ID" value="PHP68599.1"/>
    <property type="molecule type" value="Genomic_DNA"/>
</dbReference>
<dbReference type="Proteomes" id="UP000221168">
    <property type="component" value="Unassembled WGS sequence"/>
</dbReference>
<sequence>MASRAVSKELLRDLRRQIAAIEDDTPRLQPGSDIGDGGNAPTDSATLLREGGRAIEGLRFTRAQRVSTGDEEADRLMGGGLPRAALSEVIAPETRDTGAAMALAMALALRAGPPGGPSRSHAPLLWATTRQAFSEAGMPWAPGLADLLGLDSQRLLVAAVPRLADLLWIAGEAAPLAGLCAVILELRGNPAACDLATTRRLHMRARQAGRPVILLRQAARPEASAALLRLLVRAAPSAAVTAFGVPVDGTIGNPAFHLTVDKGAPERADLILEWNRDDQRCVLRPGKPDIRQPASRSPHPGAVVSLSSYRPDPGRPSWPGLAQPPARNRG</sequence>
<comment type="caution">
    <text evidence="2">The sequence shown here is derived from an EMBL/GenBank/DDBJ whole genome shotgun (WGS) entry which is preliminary data.</text>
</comment>
<organism evidence="2 3">
    <name type="scientific">Zhengella mangrovi</name>
    <dbReference type="NCBI Taxonomy" id="1982044"/>
    <lineage>
        <taxon>Bacteria</taxon>
        <taxon>Pseudomonadati</taxon>
        <taxon>Pseudomonadota</taxon>
        <taxon>Alphaproteobacteria</taxon>
        <taxon>Hyphomicrobiales</taxon>
        <taxon>Notoacmeibacteraceae</taxon>
        <taxon>Zhengella</taxon>
    </lineage>
</organism>
<name>A0A2G1QSZ6_9HYPH</name>
<gene>
    <name evidence="2" type="ORF">CSC94_00920</name>
</gene>
<feature type="region of interest" description="Disordered" evidence="1">
    <location>
        <begin position="283"/>
        <end position="330"/>
    </location>
</feature>